<evidence type="ECO:0000256" key="2">
    <source>
        <dbReference type="SAM" id="MobiDB-lite"/>
    </source>
</evidence>
<dbReference type="KEGG" id="kco:BWI95_10935"/>
<comment type="subcellular location">
    <subcellularLocation>
        <location evidence="1">Membrane</location>
        <topology evidence="1">Single-pass membrane protein</topology>
    </subcellularLocation>
</comment>
<evidence type="ECO:0000313" key="5">
    <source>
        <dbReference type="Proteomes" id="UP000187148"/>
    </source>
</evidence>
<sequence length="122" mass="14085">MECRMRSGEKGFTLIELLVVMAIIATLMTLVAPRFFNQTERAKIVVLQHNRNALRAAIAAWRHDRLSGPEQLEELVEQGYLFDIPLDPVTQRRDNWQVKRDENDQIIDVTSPSLPEQENAQE</sequence>
<dbReference type="SUPFAM" id="SSF54523">
    <property type="entry name" value="Pili subunits"/>
    <property type="match status" value="1"/>
</dbReference>
<keyword evidence="3" id="KW-0472">Membrane</keyword>
<dbReference type="InterPro" id="IPR012902">
    <property type="entry name" value="N_methyl_site"/>
</dbReference>
<proteinExistence type="predicted"/>
<keyword evidence="5" id="KW-1185">Reference proteome</keyword>
<dbReference type="GO" id="GO:0016020">
    <property type="term" value="C:membrane"/>
    <property type="evidence" value="ECO:0007669"/>
    <property type="project" value="UniProtKB-SubCell"/>
</dbReference>
<feature type="transmembrane region" description="Helical" evidence="3">
    <location>
        <begin position="12"/>
        <end position="36"/>
    </location>
</feature>
<keyword evidence="3" id="KW-1133">Transmembrane helix</keyword>
<dbReference type="Pfam" id="PF07963">
    <property type="entry name" value="N_methyl"/>
    <property type="match status" value="1"/>
</dbReference>
<feature type="region of interest" description="Disordered" evidence="2">
    <location>
        <begin position="101"/>
        <end position="122"/>
    </location>
</feature>
<dbReference type="Gene3D" id="3.30.700.10">
    <property type="entry name" value="Glycoprotein, Type 4 Pilin"/>
    <property type="match status" value="1"/>
</dbReference>
<dbReference type="PROSITE" id="PS00409">
    <property type="entry name" value="PROKAR_NTER_METHYL"/>
    <property type="match status" value="1"/>
</dbReference>
<dbReference type="NCBIfam" id="TIGR02532">
    <property type="entry name" value="IV_pilin_GFxxxE"/>
    <property type="match status" value="1"/>
</dbReference>
<protein>
    <submittedName>
        <fullName evidence="4">Prepilin-type N-terminal cleavage/methylation domain-containing protein</fullName>
    </submittedName>
</protein>
<evidence type="ECO:0000313" key="4">
    <source>
        <dbReference type="EMBL" id="APZ05520.1"/>
    </source>
</evidence>
<accession>A0A807LHI6</accession>
<evidence type="ECO:0000256" key="3">
    <source>
        <dbReference type="SAM" id="Phobius"/>
    </source>
</evidence>
<feature type="compositionally biased region" description="Polar residues" evidence="2">
    <location>
        <begin position="108"/>
        <end position="122"/>
    </location>
</feature>
<dbReference type="Proteomes" id="UP000187148">
    <property type="component" value="Chromosome"/>
</dbReference>
<name>A0A807LHI6_9ENTR</name>
<dbReference type="InterPro" id="IPR045584">
    <property type="entry name" value="Pilin-like"/>
</dbReference>
<organism evidence="4 5">
    <name type="scientific">Kosakonia cowanii JCM 10956 = DSM 18146</name>
    <dbReference type="NCBI Taxonomy" id="1300165"/>
    <lineage>
        <taxon>Bacteria</taxon>
        <taxon>Pseudomonadati</taxon>
        <taxon>Pseudomonadota</taxon>
        <taxon>Gammaproteobacteria</taxon>
        <taxon>Enterobacterales</taxon>
        <taxon>Enterobacteriaceae</taxon>
        <taxon>Kosakonia</taxon>
    </lineage>
</organism>
<dbReference type="AlphaFoldDB" id="A0A807LHI6"/>
<keyword evidence="3" id="KW-0812">Transmembrane</keyword>
<dbReference type="EMBL" id="CP019445">
    <property type="protein sequence ID" value="APZ05520.1"/>
    <property type="molecule type" value="Genomic_DNA"/>
</dbReference>
<reference evidence="4 5" key="1">
    <citation type="submission" date="2017-01" db="EMBL/GenBank/DDBJ databases">
        <authorList>
            <person name="Cao J.-M."/>
        </authorList>
    </citation>
    <scope>NUCLEOTIDE SEQUENCE [LARGE SCALE GENOMIC DNA]</scope>
    <source>
        <strain evidence="4 5">888-76</strain>
    </source>
</reference>
<gene>
    <name evidence="4" type="ORF">BWI95_10935</name>
</gene>
<evidence type="ECO:0000256" key="1">
    <source>
        <dbReference type="ARBA" id="ARBA00004167"/>
    </source>
</evidence>